<comment type="caution">
    <text evidence="1">The sequence shown here is derived from an EMBL/GenBank/DDBJ whole genome shotgun (WGS) entry which is preliminary data.</text>
</comment>
<name>A0A7J0GSC6_9ERIC</name>
<organism evidence="1 2">
    <name type="scientific">Actinidia rufa</name>
    <dbReference type="NCBI Taxonomy" id="165716"/>
    <lineage>
        <taxon>Eukaryota</taxon>
        <taxon>Viridiplantae</taxon>
        <taxon>Streptophyta</taxon>
        <taxon>Embryophyta</taxon>
        <taxon>Tracheophyta</taxon>
        <taxon>Spermatophyta</taxon>
        <taxon>Magnoliopsida</taxon>
        <taxon>eudicotyledons</taxon>
        <taxon>Gunneridae</taxon>
        <taxon>Pentapetalae</taxon>
        <taxon>asterids</taxon>
        <taxon>Ericales</taxon>
        <taxon>Actinidiaceae</taxon>
        <taxon>Actinidia</taxon>
    </lineage>
</organism>
<dbReference type="AlphaFoldDB" id="A0A7J0GSC6"/>
<proteinExistence type="predicted"/>
<evidence type="ECO:0000313" key="1">
    <source>
        <dbReference type="EMBL" id="GFZ13735.1"/>
    </source>
</evidence>
<gene>
    <name evidence="1" type="ORF">Acr_23g0021200</name>
</gene>
<accession>A0A7J0GSC6</accession>
<dbReference type="EMBL" id="BJWL01000023">
    <property type="protein sequence ID" value="GFZ13735.1"/>
    <property type="molecule type" value="Genomic_DNA"/>
</dbReference>
<protein>
    <submittedName>
        <fullName evidence="1">Uncharacterized protein</fullName>
    </submittedName>
</protein>
<dbReference type="Proteomes" id="UP000585474">
    <property type="component" value="Unassembled WGS sequence"/>
</dbReference>
<reference evidence="1 2" key="1">
    <citation type="submission" date="2019-07" db="EMBL/GenBank/DDBJ databases">
        <title>De Novo Assembly of kiwifruit Actinidia rufa.</title>
        <authorList>
            <person name="Sugita-Konishi S."/>
            <person name="Sato K."/>
            <person name="Mori E."/>
            <person name="Abe Y."/>
            <person name="Kisaki G."/>
            <person name="Hamano K."/>
            <person name="Suezawa K."/>
            <person name="Otani M."/>
            <person name="Fukuda T."/>
            <person name="Manabe T."/>
            <person name="Gomi K."/>
            <person name="Tabuchi M."/>
            <person name="Akimitsu K."/>
            <person name="Kataoka I."/>
        </authorList>
    </citation>
    <scope>NUCLEOTIDE SEQUENCE [LARGE SCALE GENOMIC DNA]</scope>
    <source>
        <strain evidence="2">cv. Fuchu</strain>
    </source>
</reference>
<keyword evidence="2" id="KW-1185">Reference proteome</keyword>
<evidence type="ECO:0000313" key="2">
    <source>
        <dbReference type="Proteomes" id="UP000585474"/>
    </source>
</evidence>
<sequence length="72" mass="7686">MEPCLGKTQVERLSPLLGLALSVIAGGAESRLSPSLDLLAGRSESGRESRHLNPGEVRLFVILCLDPEKNGM</sequence>